<evidence type="ECO:0000259" key="3">
    <source>
        <dbReference type="Pfam" id="PF16754"/>
    </source>
</evidence>
<dbReference type="Pfam" id="PF16754">
    <property type="entry name" value="Pesticin"/>
    <property type="match status" value="1"/>
</dbReference>
<sequence length="182" mass="20010">MALNINYAFIAGLEGGQHLTGYVPDAAGSRSGVTIATGFDIGQRSKMDLSWLLPGYIASLLSPYCGLTGEAATRAVADSPLVINASDAQVIDLCTKARTTELLIQRFDRAAITPFEQLPEPAQTVIASVAYQYGDLASRCPRFWHFATTLCYADMVRELRNFGDRYPSRRRQEADYLERGYG</sequence>
<dbReference type="RefSeq" id="WP_284138531.1">
    <property type="nucleotide sequence ID" value="NZ_JASJUT010000013.1"/>
</dbReference>
<dbReference type="Proteomes" id="UP001231915">
    <property type="component" value="Unassembled WGS sequence"/>
</dbReference>
<dbReference type="EMBL" id="JASJUT010000013">
    <property type="protein sequence ID" value="MDK2597901.1"/>
    <property type="molecule type" value="Genomic_DNA"/>
</dbReference>
<keyword evidence="4" id="KW-0326">Glycosidase</keyword>
<keyword evidence="1" id="KW-0929">Antimicrobial</keyword>
<keyword evidence="5" id="KW-1185">Reference proteome</keyword>
<evidence type="ECO:0000256" key="2">
    <source>
        <dbReference type="ARBA" id="ARBA00022638"/>
    </source>
</evidence>
<name>A0ABT7ES66_9GAMM</name>
<dbReference type="GO" id="GO:0003796">
    <property type="term" value="F:lysozyme activity"/>
    <property type="evidence" value="ECO:0007669"/>
    <property type="project" value="UniProtKB-EC"/>
</dbReference>
<gene>
    <name evidence="4" type="ORF">QNM18_22815</name>
</gene>
<dbReference type="EC" id="3.2.1.17" evidence="4"/>
<feature type="domain" description="Pesticin C-terminal" evidence="3">
    <location>
        <begin position="5"/>
        <end position="147"/>
    </location>
</feature>
<dbReference type="InterPro" id="IPR031922">
    <property type="entry name" value="Pesticin_C"/>
</dbReference>
<evidence type="ECO:0000313" key="4">
    <source>
        <dbReference type="EMBL" id="MDK2597901.1"/>
    </source>
</evidence>
<keyword evidence="4" id="KW-0378">Hydrolase</keyword>
<reference evidence="4 5" key="1">
    <citation type="submission" date="2023-05" db="EMBL/GenBank/DDBJ databases">
        <title>Pseudoalteromonas ardens sp. nov., Pseudoalteromonas obscura sp. nov., and Pseudoalteromonas umbrosa sp. nov., isolated from the coral Montipora capitata.</title>
        <authorList>
            <person name="Thomas E.M."/>
            <person name="Smith E.M."/>
            <person name="Papke E."/>
            <person name="Shlafstein M.D."/>
            <person name="Oline D.K."/>
            <person name="Videau P."/>
            <person name="Saw J.H."/>
            <person name="Strangman W.K."/>
            <person name="Ushijima B."/>
        </authorList>
    </citation>
    <scope>NUCLEOTIDE SEQUENCE [LARGE SCALE GENOMIC DNA]</scope>
    <source>
        <strain evidence="4 5">P94</strain>
    </source>
</reference>
<protein>
    <submittedName>
        <fullName evidence="4">Pesticin C-terminus-like muramidase</fullName>
        <ecNumber evidence="4">3.2.1.17</ecNumber>
    </submittedName>
</protein>
<keyword evidence="2" id="KW-0081">Bacteriolytic enzyme</keyword>
<dbReference type="InterPro" id="IPR023347">
    <property type="entry name" value="Lysozyme_dom_sf"/>
</dbReference>
<comment type="caution">
    <text evidence="4">The sequence shown here is derived from an EMBL/GenBank/DDBJ whole genome shotgun (WGS) entry which is preliminary data.</text>
</comment>
<proteinExistence type="predicted"/>
<accession>A0ABT7ES66</accession>
<organism evidence="4 5">
    <name type="scientific">Pseudoalteromonas obscura</name>
    <dbReference type="NCBI Taxonomy" id="3048491"/>
    <lineage>
        <taxon>Bacteria</taxon>
        <taxon>Pseudomonadati</taxon>
        <taxon>Pseudomonadota</taxon>
        <taxon>Gammaproteobacteria</taxon>
        <taxon>Alteromonadales</taxon>
        <taxon>Pseudoalteromonadaceae</taxon>
        <taxon>Pseudoalteromonas</taxon>
    </lineage>
</organism>
<dbReference type="Gene3D" id="1.10.530.40">
    <property type="match status" value="1"/>
</dbReference>
<dbReference type="CDD" id="cd16902">
    <property type="entry name" value="pesticin_lyz"/>
    <property type="match status" value="1"/>
</dbReference>
<evidence type="ECO:0000256" key="1">
    <source>
        <dbReference type="ARBA" id="ARBA00022529"/>
    </source>
</evidence>
<evidence type="ECO:0000313" key="5">
    <source>
        <dbReference type="Proteomes" id="UP001231915"/>
    </source>
</evidence>